<name>A0AAD4N5M9_9BILA</name>
<evidence type="ECO:0000313" key="3">
    <source>
        <dbReference type="Proteomes" id="UP001201812"/>
    </source>
</evidence>
<dbReference type="AlphaFoldDB" id="A0AAD4N5M9"/>
<reference evidence="2" key="1">
    <citation type="submission" date="2022-01" db="EMBL/GenBank/DDBJ databases">
        <title>Genome Sequence Resource for Two Populations of Ditylenchus destructor, the Migratory Endoparasitic Phytonematode.</title>
        <authorList>
            <person name="Zhang H."/>
            <person name="Lin R."/>
            <person name="Xie B."/>
        </authorList>
    </citation>
    <scope>NUCLEOTIDE SEQUENCE</scope>
    <source>
        <strain evidence="2">BazhouSP</strain>
    </source>
</reference>
<evidence type="ECO:0000256" key="1">
    <source>
        <dbReference type="SAM" id="Phobius"/>
    </source>
</evidence>
<gene>
    <name evidence="2" type="ORF">DdX_06115</name>
</gene>
<keyword evidence="1" id="KW-1133">Transmembrane helix</keyword>
<feature type="transmembrane region" description="Helical" evidence="1">
    <location>
        <begin position="71"/>
        <end position="93"/>
    </location>
</feature>
<evidence type="ECO:0000313" key="2">
    <source>
        <dbReference type="EMBL" id="KAI1718998.1"/>
    </source>
</evidence>
<proteinExistence type="predicted"/>
<keyword evidence="1" id="KW-0812">Transmembrane</keyword>
<organism evidence="2 3">
    <name type="scientific">Ditylenchus destructor</name>
    <dbReference type="NCBI Taxonomy" id="166010"/>
    <lineage>
        <taxon>Eukaryota</taxon>
        <taxon>Metazoa</taxon>
        <taxon>Ecdysozoa</taxon>
        <taxon>Nematoda</taxon>
        <taxon>Chromadorea</taxon>
        <taxon>Rhabditida</taxon>
        <taxon>Tylenchina</taxon>
        <taxon>Tylenchomorpha</taxon>
        <taxon>Sphaerularioidea</taxon>
        <taxon>Anguinidae</taxon>
        <taxon>Anguininae</taxon>
        <taxon>Ditylenchus</taxon>
    </lineage>
</organism>
<keyword evidence="1" id="KW-0472">Membrane</keyword>
<dbReference type="Proteomes" id="UP001201812">
    <property type="component" value="Unassembled WGS sequence"/>
</dbReference>
<accession>A0AAD4N5M9</accession>
<sequence length="96" mass="11003">MSDQSPPPPYPASEQHHYAPSPCCQTPSPAVMYVHPAIHGSNVYSHRCSEGVIRVPPHCEESCDKYRIRRIIVILFFILIFLVALFLTVRVFLRMH</sequence>
<comment type="caution">
    <text evidence="2">The sequence shown here is derived from an EMBL/GenBank/DDBJ whole genome shotgun (WGS) entry which is preliminary data.</text>
</comment>
<keyword evidence="3" id="KW-1185">Reference proteome</keyword>
<protein>
    <submittedName>
        <fullName evidence="2">Uncharacterized protein</fullName>
    </submittedName>
</protein>
<dbReference type="EMBL" id="JAKKPZ010000007">
    <property type="protein sequence ID" value="KAI1718998.1"/>
    <property type="molecule type" value="Genomic_DNA"/>
</dbReference>